<keyword evidence="2" id="KW-0805">Transcription regulation</keyword>
<proteinExistence type="inferred from homology"/>
<evidence type="ECO:0000256" key="1">
    <source>
        <dbReference type="ARBA" id="ARBA00006157"/>
    </source>
</evidence>
<keyword evidence="4" id="KW-0804">Transcription</keyword>
<evidence type="ECO:0000259" key="5">
    <source>
        <dbReference type="Pfam" id="PF13693"/>
    </source>
</evidence>
<evidence type="ECO:0000256" key="2">
    <source>
        <dbReference type="ARBA" id="ARBA00023015"/>
    </source>
</evidence>
<reference evidence="6 7" key="1">
    <citation type="submission" date="2017-10" db="EMBL/GenBank/DDBJ databases">
        <title>Biodiversity and function of Thalassospira species in the particle-attached aromatic-hydrocarbon-degrading consortia from the surface seawater of the China South Sea.</title>
        <authorList>
            <person name="Dong C."/>
            <person name="Liu R."/>
            <person name="Shao Z."/>
        </authorList>
    </citation>
    <scope>NUCLEOTIDE SEQUENCE [LARGE SCALE GENOMIC DNA]</scope>
    <source>
        <strain evidence="6 7">CSC3H3</strain>
    </source>
</reference>
<gene>
    <name evidence="6" type="ORF">CSC3H3_15160</name>
</gene>
<dbReference type="Gene3D" id="1.10.260.40">
    <property type="entry name" value="lambda repressor-like DNA-binding domains"/>
    <property type="match status" value="1"/>
</dbReference>
<evidence type="ECO:0000256" key="4">
    <source>
        <dbReference type="ARBA" id="ARBA00023163"/>
    </source>
</evidence>
<dbReference type="InterPro" id="IPR038722">
    <property type="entry name" value="Ner_HTH_dom"/>
</dbReference>
<dbReference type="RefSeq" id="WP_101285369.1">
    <property type="nucleotide sequence ID" value="NZ_CP024199.1"/>
</dbReference>
<name>A0ABN5FHL5_9PROT</name>
<evidence type="ECO:0000256" key="3">
    <source>
        <dbReference type="ARBA" id="ARBA00023125"/>
    </source>
</evidence>
<evidence type="ECO:0000313" key="7">
    <source>
        <dbReference type="Proteomes" id="UP000233458"/>
    </source>
</evidence>
<sequence length="99" mass="11226">MARLRDKQPEEIRFLLNRKGMTFAYIDRKYQLPTDTACKAARVPHAEGEAAIADALGLSACKIWPSRFDSRTGERLKPQPAENYNARPRLRHCLKGEAA</sequence>
<dbReference type="Proteomes" id="UP000233458">
    <property type="component" value="Chromosome"/>
</dbReference>
<protein>
    <recommendedName>
        <fullName evidence="5">Ner winged helix-turn-helix DNA-binding domain-containing protein</fullName>
    </recommendedName>
</protein>
<keyword evidence="3" id="KW-0238">DNA-binding</keyword>
<dbReference type="Pfam" id="PF13693">
    <property type="entry name" value="HTH_35"/>
    <property type="match status" value="1"/>
</dbReference>
<comment type="similarity">
    <text evidence="1">Belongs to the ner transcriptional regulatory family.</text>
</comment>
<feature type="domain" description="Ner winged helix-turn-helix DNA-binding" evidence="5">
    <location>
        <begin position="8"/>
        <end position="77"/>
    </location>
</feature>
<keyword evidence="7" id="KW-1185">Reference proteome</keyword>
<dbReference type="SUPFAM" id="SSF47413">
    <property type="entry name" value="lambda repressor-like DNA-binding domains"/>
    <property type="match status" value="1"/>
</dbReference>
<dbReference type="EMBL" id="CP024199">
    <property type="protein sequence ID" value="AUG53903.1"/>
    <property type="molecule type" value="Genomic_DNA"/>
</dbReference>
<accession>A0ABN5FHL5</accession>
<organism evidence="6 7">
    <name type="scientific">Thalassospira marina</name>
    <dbReference type="NCBI Taxonomy" id="2048283"/>
    <lineage>
        <taxon>Bacteria</taxon>
        <taxon>Pseudomonadati</taxon>
        <taxon>Pseudomonadota</taxon>
        <taxon>Alphaproteobacteria</taxon>
        <taxon>Rhodospirillales</taxon>
        <taxon>Thalassospiraceae</taxon>
        <taxon>Thalassospira</taxon>
    </lineage>
</organism>
<evidence type="ECO:0000313" key="6">
    <source>
        <dbReference type="EMBL" id="AUG53903.1"/>
    </source>
</evidence>
<dbReference type="InterPro" id="IPR010982">
    <property type="entry name" value="Lambda_DNA-bd_dom_sf"/>
</dbReference>